<evidence type="ECO:0000256" key="2">
    <source>
        <dbReference type="ARBA" id="ARBA00022527"/>
    </source>
</evidence>
<keyword evidence="5" id="KW-0418">Kinase</keyword>
<dbReference type="PROSITE" id="PS50011">
    <property type="entry name" value="PROTEIN_KINASE_DOM"/>
    <property type="match status" value="1"/>
</dbReference>
<organism evidence="12 13">
    <name type="scientific">Triparma retinervis</name>
    <dbReference type="NCBI Taxonomy" id="2557542"/>
    <lineage>
        <taxon>Eukaryota</taxon>
        <taxon>Sar</taxon>
        <taxon>Stramenopiles</taxon>
        <taxon>Ochrophyta</taxon>
        <taxon>Bolidophyceae</taxon>
        <taxon>Parmales</taxon>
        <taxon>Triparmaceae</taxon>
        <taxon>Triparma</taxon>
    </lineage>
</organism>
<dbReference type="PANTHER" id="PTHR24356:SF184">
    <property type="entry name" value="SERINE_THREONINE-PROTEIN KINASE TRICORNERED"/>
    <property type="match status" value="1"/>
</dbReference>
<evidence type="ECO:0000256" key="3">
    <source>
        <dbReference type="ARBA" id="ARBA00022679"/>
    </source>
</evidence>
<comment type="catalytic activity">
    <reaction evidence="7">
        <text>L-threonyl-[protein] + ATP = O-phospho-L-threonyl-[protein] + ADP + H(+)</text>
        <dbReference type="Rhea" id="RHEA:46608"/>
        <dbReference type="Rhea" id="RHEA-COMP:11060"/>
        <dbReference type="Rhea" id="RHEA-COMP:11605"/>
        <dbReference type="ChEBI" id="CHEBI:15378"/>
        <dbReference type="ChEBI" id="CHEBI:30013"/>
        <dbReference type="ChEBI" id="CHEBI:30616"/>
        <dbReference type="ChEBI" id="CHEBI:61977"/>
        <dbReference type="ChEBI" id="CHEBI:456216"/>
        <dbReference type="EC" id="2.7.11.1"/>
    </reaction>
</comment>
<dbReference type="GO" id="GO:0004674">
    <property type="term" value="F:protein serine/threonine kinase activity"/>
    <property type="evidence" value="ECO:0007669"/>
    <property type="project" value="UniProtKB-KW"/>
</dbReference>
<keyword evidence="2" id="KW-0723">Serine/threonine-protein kinase</keyword>
<protein>
    <recommendedName>
        <fullName evidence="1">non-specific serine/threonine protein kinase</fullName>
        <ecNumber evidence="1">2.7.11.1</ecNumber>
    </recommendedName>
</protein>
<gene>
    <name evidence="12" type="ORF">TrRE_jg488</name>
</gene>
<dbReference type="OrthoDB" id="100044at2759"/>
<dbReference type="InterPro" id="IPR050236">
    <property type="entry name" value="Ser_Thr_kinase_AGC"/>
</dbReference>
<dbReference type="Gene3D" id="3.30.200.20">
    <property type="entry name" value="Phosphorylase Kinase, domain 1"/>
    <property type="match status" value="1"/>
</dbReference>
<dbReference type="AlphaFoldDB" id="A0A9W7A8Z8"/>
<evidence type="ECO:0000256" key="5">
    <source>
        <dbReference type="ARBA" id="ARBA00022777"/>
    </source>
</evidence>
<dbReference type="GO" id="GO:0005524">
    <property type="term" value="F:ATP binding"/>
    <property type="evidence" value="ECO:0007669"/>
    <property type="project" value="UniProtKB-UniRule"/>
</dbReference>
<dbReference type="PANTHER" id="PTHR24356">
    <property type="entry name" value="SERINE/THREONINE-PROTEIN KINASE"/>
    <property type="match status" value="1"/>
</dbReference>
<evidence type="ECO:0000256" key="7">
    <source>
        <dbReference type="ARBA" id="ARBA00047899"/>
    </source>
</evidence>
<name>A0A9W7A8Z8_9STRA</name>
<dbReference type="InterPro" id="IPR011009">
    <property type="entry name" value="Kinase-like_dom_sf"/>
</dbReference>
<dbReference type="InterPro" id="IPR017441">
    <property type="entry name" value="Protein_kinase_ATP_BS"/>
</dbReference>
<sequence length="132" mass="14681">MADIEALKAKAKLAKKLLESRHADLKNEVLEKKTRSALLEKKLASDPSMDEATKNAFRGALEREEGLIAMDRRKRTTKDDFESLAVIGRGAFGEVRLVRTTAKESGNVEVFALKSMKKEAMVLKNQVGHVRA</sequence>
<keyword evidence="3" id="KW-0808">Transferase</keyword>
<keyword evidence="13" id="KW-1185">Reference proteome</keyword>
<evidence type="ECO:0000256" key="8">
    <source>
        <dbReference type="ARBA" id="ARBA00048679"/>
    </source>
</evidence>
<reference evidence="12" key="1">
    <citation type="submission" date="2022-07" db="EMBL/GenBank/DDBJ databases">
        <title>Genome analysis of Parmales, a sister group of diatoms, reveals the evolutionary specialization of diatoms from phago-mixotrophs to photoautotrophs.</title>
        <authorList>
            <person name="Ban H."/>
            <person name="Sato S."/>
            <person name="Yoshikawa S."/>
            <person name="Kazumasa Y."/>
            <person name="Nakamura Y."/>
            <person name="Ichinomiya M."/>
            <person name="Saitoh K."/>
            <person name="Sato N."/>
            <person name="Blanc-Mathieu R."/>
            <person name="Endo H."/>
            <person name="Kuwata A."/>
            <person name="Ogata H."/>
        </authorList>
    </citation>
    <scope>NUCLEOTIDE SEQUENCE</scope>
</reference>
<evidence type="ECO:0000256" key="4">
    <source>
        <dbReference type="ARBA" id="ARBA00022741"/>
    </source>
</evidence>
<accession>A0A9W7A8Z8</accession>
<feature type="non-terminal residue" evidence="12">
    <location>
        <position position="132"/>
    </location>
</feature>
<dbReference type="PROSITE" id="PS00107">
    <property type="entry name" value="PROTEIN_KINASE_ATP"/>
    <property type="match status" value="1"/>
</dbReference>
<evidence type="ECO:0000259" key="11">
    <source>
        <dbReference type="PROSITE" id="PS50011"/>
    </source>
</evidence>
<dbReference type="Proteomes" id="UP001165082">
    <property type="component" value="Unassembled WGS sequence"/>
</dbReference>
<feature type="coiled-coil region" evidence="10">
    <location>
        <begin position="1"/>
        <end position="35"/>
    </location>
</feature>
<comment type="catalytic activity">
    <reaction evidence="8">
        <text>L-seryl-[protein] + ATP = O-phospho-L-seryl-[protein] + ADP + H(+)</text>
        <dbReference type="Rhea" id="RHEA:17989"/>
        <dbReference type="Rhea" id="RHEA-COMP:9863"/>
        <dbReference type="Rhea" id="RHEA-COMP:11604"/>
        <dbReference type="ChEBI" id="CHEBI:15378"/>
        <dbReference type="ChEBI" id="CHEBI:29999"/>
        <dbReference type="ChEBI" id="CHEBI:30616"/>
        <dbReference type="ChEBI" id="CHEBI:83421"/>
        <dbReference type="ChEBI" id="CHEBI:456216"/>
        <dbReference type="EC" id="2.7.11.1"/>
    </reaction>
</comment>
<evidence type="ECO:0000256" key="9">
    <source>
        <dbReference type="PROSITE-ProRule" id="PRU10141"/>
    </source>
</evidence>
<dbReference type="EC" id="2.7.11.1" evidence="1"/>
<dbReference type="GO" id="GO:0035556">
    <property type="term" value="P:intracellular signal transduction"/>
    <property type="evidence" value="ECO:0007669"/>
    <property type="project" value="TreeGrafter"/>
</dbReference>
<evidence type="ECO:0000256" key="6">
    <source>
        <dbReference type="ARBA" id="ARBA00022840"/>
    </source>
</evidence>
<evidence type="ECO:0000313" key="12">
    <source>
        <dbReference type="EMBL" id="GMH67932.1"/>
    </source>
</evidence>
<proteinExistence type="predicted"/>
<feature type="binding site" evidence="9">
    <location>
        <position position="114"/>
    </location>
    <ligand>
        <name>ATP</name>
        <dbReference type="ChEBI" id="CHEBI:30616"/>
    </ligand>
</feature>
<evidence type="ECO:0000256" key="1">
    <source>
        <dbReference type="ARBA" id="ARBA00012513"/>
    </source>
</evidence>
<evidence type="ECO:0000313" key="13">
    <source>
        <dbReference type="Proteomes" id="UP001165082"/>
    </source>
</evidence>
<keyword evidence="6 9" id="KW-0067">ATP-binding</keyword>
<keyword evidence="4 9" id="KW-0547">Nucleotide-binding</keyword>
<dbReference type="EMBL" id="BRXZ01002686">
    <property type="protein sequence ID" value="GMH67932.1"/>
    <property type="molecule type" value="Genomic_DNA"/>
</dbReference>
<dbReference type="InterPro" id="IPR000719">
    <property type="entry name" value="Prot_kinase_dom"/>
</dbReference>
<evidence type="ECO:0000256" key="10">
    <source>
        <dbReference type="SAM" id="Coils"/>
    </source>
</evidence>
<comment type="caution">
    <text evidence="12">The sequence shown here is derived from an EMBL/GenBank/DDBJ whole genome shotgun (WGS) entry which is preliminary data.</text>
</comment>
<keyword evidence="10" id="KW-0175">Coiled coil</keyword>
<dbReference type="SUPFAM" id="SSF56112">
    <property type="entry name" value="Protein kinase-like (PK-like)"/>
    <property type="match status" value="1"/>
</dbReference>
<feature type="domain" description="Protein kinase" evidence="11">
    <location>
        <begin position="81"/>
        <end position="132"/>
    </location>
</feature>